<evidence type="ECO:0000313" key="3">
    <source>
        <dbReference type="Proteomes" id="UP000266841"/>
    </source>
</evidence>
<evidence type="ECO:0000313" key="2">
    <source>
        <dbReference type="EMBL" id="EJK68510.1"/>
    </source>
</evidence>
<keyword evidence="3" id="KW-1185">Reference proteome</keyword>
<sequence>IALVVEKGSEGSGQDPALHLSRQRNNLSFGFGNVIRSSIHSDHGAKLPIPADHIIHHQAGGREKVFALQPFLLTPANPATTTQQQQERINAGPEVSTFPDAGPEVSTFPDVGLEVAVRRS</sequence>
<evidence type="ECO:0000256" key="1">
    <source>
        <dbReference type="SAM" id="MobiDB-lite"/>
    </source>
</evidence>
<comment type="caution">
    <text evidence="2">The sequence shown here is derived from an EMBL/GenBank/DDBJ whole genome shotgun (WGS) entry which is preliminary data.</text>
</comment>
<dbReference type="EMBL" id="AGNL01011234">
    <property type="protein sequence ID" value="EJK68510.1"/>
    <property type="molecule type" value="Genomic_DNA"/>
</dbReference>
<reference evidence="2 3" key="1">
    <citation type="journal article" date="2012" name="Genome Biol.">
        <title>Genome and low-iron response of an oceanic diatom adapted to chronic iron limitation.</title>
        <authorList>
            <person name="Lommer M."/>
            <person name="Specht M."/>
            <person name="Roy A.S."/>
            <person name="Kraemer L."/>
            <person name="Andreson R."/>
            <person name="Gutowska M.A."/>
            <person name="Wolf J."/>
            <person name="Bergner S.V."/>
            <person name="Schilhabel M.B."/>
            <person name="Klostermeier U.C."/>
            <person name="Beiko R.G."/>
            <person name="Rosenstiel P."/>
            <person name="Hippler M."/>
            <person name="Laroche J."/>
        </authorList>
    </citation>
    <scope>NUCLEOTIDE SEQUENCE [LARGE SCALE GENOMIC DNA]</scope>
    <source>
        <strain evidence="2 3">CCMP1005</strain>
    </source>
</reference>
<name>K0SSY7_THAOC</name>
<dbReference type="AlphaFoldDB" id="K0SSY7"/>
<gene>
    <name evidence="2" type="ORF">THAOC_10300</name>
</gene>
<proteinExistence type="predicted"/>
<accession>K0SSY7</accession>
<feature type="non-terminal residue" evidence="2">
    <location>
        <position position="1"/>
    </location>
</feature>
<dbReference type="Proteomes" id="UP000266841">
    <property type="component" value="Unassembled WGS sequence"/>
</dbReference>
<organism evidence="2 3">
    <name type="scientific">Thalassiosira oceanica</name>
    <name type="common">Marine diatom</name>
    <dbReference type="NCBI Taxonomy" id="159749"/>
    <lineage>
        <taxon>Eukaryota</taxon>
        <taxon>Sar</taxon>
        <taxon>Stramenopiles</taxon>
        <taxon>Ochrophyta</taxon>
        <taxon>Bacillariophyta</taxon>
        <taxon>Coscinodiscophyceae</taxon>
        <taxon>Thalassiosirophycidae</taxon>
        <taxon>Thalassiosirales</taxon>
        <taxon>Thalassiosiraceae</taxon>
        <taxon>Thalassiosira</taxon>
    </lineage>
</organism>
<feature type="region of interest" description="Disordered" evidence="1">
    <location>
        <begin position="79"/>
        <end position="105"/>
    </location>
</feature>
<protein>
    <submittedName>
        <fullName evidence="2">Uncharacterized protein</fullName>
    </submittedName>
</protein>